<dbReference type="Proteomes" id="UP000294656">
    <property type="component" value="Unassembled WGS sequence"/>
</dbReference>
<sequence length="336" mass="37664">MPKPSSLAVNALALLPTHIKAQFMPNDKIMKHDALNSSSFACGELCLTVNDDNYHFNVAVKNIHRKESLEALLNESASNTLLICNRLTPYLAGICSKNGLNFIDAAGNIRIDNDGLHLWVESQKGNAKKALVNETKSNKFGEGSAKLLFALLSQPDILNCSYREIAECANISLGMVSKGLGIFETESLVSLGKKRRILDSKRMLAIWVDVYRFAIRPKLGGIRLEYKGNGQNIAMDEFDYWGGEVAAQMLNDYLHPEDLQLFTRLPLQKKLAQLNCRPNPEGNLWLVPVFWSDKLEWTEKSQALLAVAELEASMDSRNHEVARMIYEKYLYTETPA</sequence>
<reference evidence="1 2" key="1">
    <citation type="submission" date="2019-03" db="EMBL/GenBank/DDBJ databases">
        <title>Genomic Encyclopedia of Type Strains, Phase III (KMG-III): the genomes of soil and plant-associated and newly described type strains.</title>
        <authorList>
            <person name="Whitman W."/>
        </authorList>
    </citation>
    <scope>NUCLEOTIDE SEQUENCE [LARGE SCALE GENOMIC DNA]</scope>
    <source>
        <strain evidence="1 2">CECT 7378</strain>
    </source>
</reference>
<gene>
    <name evidence="1" type="ORF">DFP79_0185</name>
</gene>
<evidence type="ECO:0000313" key="1">
    <source>
        <dbReference type="EMBL" id="TDP01283.1"/>
    </source>
</evidence>
<accession>A0A4V3CHE0</accession>
<evidence type="ECO:0000313" key="2">
    <source>
        <dbReference type="Proteomes" id="UP000294656"/>
    </source>
</evidence>
<protein>
    <submittedName>
        <fullName evidence="1">Uncharacterized protein</fullName>
    </submittedName>
</protein>
<keyword evidence="2" id="KW-1185">Reference proteome</keyword>
<dbReference type="EMBL" id="SNXC01000002">
    <property type="protein sequence ID" value="TDP01283.1"/>
    <property type="molecule type" value="Genomic_DNA"/>
</dbReference>
<comment type="caution">
    <text evidence="1">The sequence shown here is derived from an EMBL/GenBank/DDBJ whole genome shotgun (WGS) entry which is preliminary data.</text>
</comment>
<dbReference type="InterPro" id="IPR019238">
    <property type="entry name" value="AbiEi_2"/>
</dbReference>
<organism evidence="1 2">
    <name type="scientific">Marinomonas balearica</name>
    <dbReference type="NCBI Taxonomy" id="491947"/>
    <lineage>
        <taxon>Bacteria</taxon>
        <taxon>Pseudomonadati</taxon>
        <taxon>Pseudomonadota</taxon>
        <taxon>Gammaproteobacteria</taxon>
        <taxon>Oceanospirillales</taxon>
        <taxon>Oceanospirillaceae</taxon>
        <taxon>Marinomonas</taxon>
    </lineage>
</organism>
<dbReference type="OrthoDB" id="6630012at2"/>
<dbReference type="AlphaFoldDB" id="A0A4V3CHE0"/>
<name>A0A4V3CHE0_9GAMM</name>
<dbReference type="Pfam" id="PF09952">
    <property type="entry name" value="AbiEi_2"/>
    <property type="match status" value="1"/>
</dbReference>
<proteinExistence type="predicted"/>
<dbReference type="RefSeq" id="WP_133502067.1">
    <property type="nucleotide sequence ID" value="NZ_SNXC01000002.1"/>
</dbReference>